<dbReference type="PANTHER" id="PTHR43510">
    <property type="entry name" value="AMINOTRANSFERASE FUNCTION, HYPOTHETICAL (EUROFUNG)"/>
    <property type="match status" value="1"/>
</dbReference>
<dbReference type="InterPro" id="IPR004838">
    <property type="entry name" value="NHTrfase_class1_PyrdxlP-BS"/>
</dbReference>
<sequence length="378" mass="43144">MKIAKFGVEDWLNRWEAKATYDLSQSTVSSLSLEEIITIDGTDFQKFFVELKTKKMNYGDIEGSNAFKYQVSTLYQTMSAENILQTNGATGANLLAIFSIVEAGDHVISMMPTYQQLYELPKTLGAEVDFIKLEEKNNWNFPLDQLTQLIRSDTKLILLNSANNPTGTVIDKKMLNEIAKIAREVNAYVLVDEVYYPFEDTEWVSIVDIYEKGISTNSLSKTFSVPGIRIGWLAASETIIESFRKYRDYTMISSGIIDDAVAVHVLKNKNKILNRNQKIIEENYQILKNWVDKEEKITLRLPNKVSTSFVHIDVPLDTKTFCLKLLEETGVLLVPGDVYNYKESTFNHLVRLGYCCKKQTLIKGLEKISHFLNSEFSE</sequence>
<dbReference type="CDD" id="cd00609">
    <property type="entry name" value="AAT_like"/>
    <property type="match status" value="1"/>
</dbReference>
<dbReference type="GO" id="GO:0030170">
    <property type="term" value="F:pyridoxal phosphate binding"/>
    <property type="evidence" value="ECO:0007669"/>
    <property type="project" value="InterPro"/>
</dbReference>
<accession>G5KDA3</accession>
<dbReference type="Proteomes" id="UP000005388">
    <property type="component" value="Unassembled WGS sequence"/>
</dbReference>
<dbReference type="RefSeq" id="WP_006738866.1">
    <property type="nucleotide sequence ID" value="NZ_AEUZ02000001.1"/>
</dbReference>
<dbReference type="GO" id="GO:0008483">
    <property type="term" value="F:transaminase activity"/>
    <property type="evidence" value="ECO:0007669"/>
    <property type="project" value="UniProtKB-KW"/>
</dbReference>
<proteinExistence type="inferred from homology"/>
<gene>
    <name evidence="3" type="primary">arcT</name>
    <name evidence="3" type="ORF">STRUR_1851</name>
</gene>
<dbReference type="Gene3D" id="3.40.640.10">
    <property type="entry name" value="Type I PLP-dependent aspartate aminotransferase-like (Major domain)"/>
    <property type="match status" value="1"/>
</dbReference>
<dbReference type="InterPro" id="IPR015424">
    <property type="entry name" value="PyrdxlP-dep_Trfase"/>
</dbReference>
<comment type="similarity">
    <text evidence="1">Belongs to the class-I pyridoxal-phosphate-dependent aminotransferase family.</text>
</comment>
<evidence type="ECO:0000259" key="2">
    <source>
        <dbReference type="Pfam" id="PF00155"/>
    </source>
</evidence>
<comment type="caution">
    <text evidence="3">The sequence shown here is derived from an EMBL/GenBank/DDBJ whole genome shotgun (WGS) entry which is preliminary data.</text>
</comment>
<keyword evidence="1 3" id="KW-0032">Aminotransferase</keyword>
<dbReference type="STRING" id="764291.STRUR_1851"/>
<dbReference type="Pfam" id="PF00155">
    <property type="entry name" value="Aminotran_1_2"/>
    <property type="match status" value="1"/>
</dbReference>
<dbReference type="InterPro" id="IPR004839">
    <property type="entry name" value="Aminotransferase_I/II_large"/>
</dbReference>
<protein>
    <recommendedName>
        <fullName evidence="1">Aminotransferase</fullName>
        <ecNumber evidence="1">2.6.1.-</ecNumber>
    </recommendedName>
</protein>
<reference evidence="3 4" key="1">
    <citation type="journal article" date="2014" name="Int. J. Syst. Evol. Microbiol.">
        <title>Phylogenomics and the dynamic genome evolution of the genus Streptococcus.</title>
        <authorList>
            <consortium name="The Broad Institute Genome Sequencing Platform"/>
            <person name="Richards V.P."/>
            <person name="Palmer S.R."/>
            <person name="Pavinski Bitar P.D."/>
            <person name="Qin X."/>
            <person name="Weinstock G.M."/>
            <person name="Highlander S.K."/>
            <person name="Town C.D."/>
            <person name="Burne R.A."/>
            <person name="Stanhope M.J."/>
        </authorList>
    </citation>
    <scope>NUCLEOTIDE SEQUENCE [LARGE SCALE GENOMIC DNA]</scope>
    <source>
        <strain evidence="3 4">2285-97</strain>
    </source>
</reference>
<dbReference type="AlphaFoldDB" id="G5KDA3"/>
<dbReference type="SUPFAM" id="SSF53383">
    <property type="entry name" value="PLP-dependent transferases"/>
    <property type="match status" value="1"/>
</dbReference>
<name>G5KDA3_9STRE</name>
<organism evidence="3 4">
    <name type="scientific">Streptococcus urinalis 2285-97</name>
    <dbReference type="NCBI Taxonomy" id="764291"/>
    <lineage>
        <taxon>Bacteria</taxon>
        <taxon>Bacillati</taxon>
        <taxon>Bacillota</taxon>
        <taxon>Bacilli</taxon>
        <taxon>Lactobacillales</taxon>
        <taxon>Streptococcaceae</taxon>
        <taxon>Streptococcus</taxon>
    </lineage>
</organism>
<dbReference type="eggNOG" id="COG0436">
    <property type="taxonomic scope" value="Bacteria"/>
</dbReference>
<dbReference type="Gene3D" id="3.90.1150.10">
    <property type="entry name" value="Aspartate Aminotransferase, domain 1"/>
    <property type="match status" value="1"/>
</dbReference>
<dbReference type="PANTHER" id="PTHR43510:SF1">
    <property type="entry name" value="AMINOTRANSFERASE FUNCTION, HYPOTHETICAL (EUROFUNG)"/>
    <property type="match status" value="1"/>
</dbReference>
<dbReference type="InterPro" id="IPR015422">
    <property type="entry name" value="PyrdxlP-dep_Trfase_small"/>
</dbReference>
<comment type="cofactor">
    <cofactor evidence="1">
        <name>pyridoxal 5'-phosphate</name>
        <dbReference type="ChEBI" id="CHEBI:597326"/>
    </cofactor>
</comment>
<dbReference type="PROSITE" id="PS00105">
    <property type="entry name" value="AA_TRANSFER_CLASS_1"/>
    <property type="match status" value="1"/>
</dbReference>
<evidence type="ECO:0000256" key="1">
    <source>
        <dbReference type="RuleBase" id="RU000481"/>
    </source>
</evidence>
<dbReference type="NCBIfam" id="NF005593">
    <property type="entry name" value="PRK07324.1"/>
    <property type="match status" value="1"/>
</dbReference>
<dbReference type="EC" id="2.6.1.-" evidence="1"/>
<keyword evidence="1 3" id="KW-0808">Transferase</keyword>
<evidence type="ECO:0000313" key="4">
    <source>
        <dbReference type="Proteomes" id="UP000005388"/>
    </source>
</evidence>
<dbReference type="EMBL" id="AEUZ02000001">
    <property type="protein sequence ID" value="EHJ56095.1"/>
    <property type="molecule type" value="Genomic_DNA"/>
</dbReference>
<evidence type="ECO:0000313" key="3">
    <source>
        <dbReference type="EMBL" id="EHJ56095.1"/>
    </source>
</evidence>
<keyword evidence="4" id="KW-1185">Reference proteome</keyword>
<dbReference type="InterPro" id="IPR015421">
    <property type="entry name" value="PyrdxlP-dep_Trfase_major"/>
</dbReference>
<feature type="domain" description="Aminotransferase class I/classII large" evidence="2">
    <location>
        <begin position="54"/>
        <end position="367"/>
    </location>
</feature>